<reference evidence="1 2" key="1">
    <citation type="submission" date="2017-12" db="EMBL/GenBank/DDBJ databases">
        <title>Comparative genomics of Botrytis spp.</title>
        <authorList>
            <person name="Valero-Jimenez C.A."/>
            <person name="Tapia P."/>
            <person name="Veloso J."/>
            <person name="Silva-Moreno E."/>
            <person name="Staats M."/>
            <person name="Valdes J.H."/>
            <person name="Van Kan J.A.L."/>
        </authorList>
    </citation>
    <scope>NUCLEOTIDE SEQUENCE [LARGE SCALE GENOMIC DNA]</scope>
    <source>
        <strain evidence="1 2">MUCL3349</strain>
    </source>
</reference>
<gene>
    <name evidence="1" type="ORF">BPOR_1263g00030</name>
</gene>
<accession>A0A4Z1K517</accession>
<keyword evidence="2" id="KW-1185">Reference proteome</keyword>
<dbReference type="EMBL" id="PQXO01001256">
    <property type="protein sequence ID" value="TGO81221.1"/>
    <property type="molecule type" value="Genomic_DNA"/>
</dbReference>
<proteinExistence type="predicted"/>
<comment type="caution">
    <text evidence="1">The sequence shown here is derived from an EMBL/GenBank/DDBJ whole genome shotgun (WGS) entry which is preliminary data.</text>
</comment>
<sequence>MSFDQRLIIDETKLNLESVTTELSSLKWYSANIITMKTVQVPVTAVVTIASHVISEAPITQNIAATHNNGRFQYALNTTVPALPVFSATAVEFCSEVKVKVSIK</sequence>
<dbReference type="Proteomes" id="UP000297280">
    <property type="component" value="Unassembled WGS sequence"/>
</dbReference>
<evidence type="ECO:0000313" key="2">
    <source>
        <dbReference type="Proteomes" id="UP000297280"/>
    </source>
</evidence>
<dbReference type="AlphaFoldDB" id="A0A4Z1K517"/>
<evidence type="ECO:0000313" key="1">
    <source>
        <dbReference type="EMBL" id="TGO81221.1"/>
    </source>
</evidence>
<organism evidence="1 2">
    <name type="scientific">Botrytis porri</name>
    <dbReference type="NCBI Taxonomy" id="87229"/>
    <lineage>
        <taxon>Eukaryota</taxon>
        <taxon>Fungi</taxon>
        <taxon>Dikarya</taxon>
        <taxon>Ascomycota</taxon>
        <taxon>Pezizomycotina</taxon>
        <taxon>Leotiomycetes</taxon>
        <taxon>Helotiales</taxon>
        <taxon>Sclerotiniaceae</taxon>
        <taxon>Botrytis</taxon>
    </lineage>
</organism>
<protein>
    <submittedName>
        <fullName evidence="1">Uncharacterized protein</fullName>
    </submittedName>
</protein>
<name>A0A4Z1K517_9HELO</name>